<feature type="compositionally biased region" description="Low complexity" evidence="1">
    <location>
        <begin position="1"/>
        <end position="10"/>
    </location>
</feature>
<keyword evidence="3" id="KW-1185">Reference proteome</keyword>
<name>A0A6I6MRY2_9ACTN</name>
<accession>A0A6I6MRY2</accession>
<protein>
    <submittedName>
        <fullName evidence="2">Uncharacterized protein</fullName>
    </submittedName>
</protein>
<evidence type="ECO:0000313" key="3">
    <source>
        <dbReference type="Proteomes" id="UP000436138"/>
    </source>
</evidence>
<gene>
    <name evidence="2" type="ORF">GQF42_01760</name>
</gene>
<organism evidence="2 3">
    <name type="scientific">Streptomyces broussonetiae</name>
    <dbReference type="NCBI Taxonomy" id="2686304"/>
    <lineage>
        <taxon>Bacteria</taxon>
        <taxon>Bacillati</taxon>
        <taxon>Actinomycetota</taxon>
        <taxon>Actinomycetes</taxon>
        <taxon>Kitasatosporales</taxon>
        <taxon>Streptomycetaceae</taxon>
        <taxon>Streptomyces</taxon>
    </lineage>
</organism>
<proteinExistence type="predicted"/>
<evidence type="ECO:0000313" key="2">
    <source>
        <dbReference type="EMBL" id="QHA02222.1"/>
    </source>
</evidence>
<dbReference type="EMBL" id="CP047020">
    <property type="protein sequence ID" value="QHA02222.1"/>
    <property type="molecule type" value="Genomic_DNA"/>
</dbReference>
<sequence>MRGISHSPGSSSGGVGRGRCAQSGRGADGGLPGGENVGRLAIEQGQVRLRAQQCEQGLIDRHRV</sequence>
<feature type="region of interest" description="Disordered" evidence="1">
    <location>
        <begin position="1"/>
        <end position="37"/>
    </location>
</feature>
<dbReference type="RefSeq" id="WP_158917026.1">
    <property type="nucleotide sequence ID" value="NZ_CP047020.1"/>
</dbReference>
<reference evidence="2 3" key="1">
    <citation type="submission" date="2019-12" db="EMBL/GenBank/DDBJ databases">
        <title>Streptomyces sp. strain T44 isolated from rhizosphere soil of Broussonetia papyrifera.</title>
        <authorList>
            <person name="Mo P."/>
        </authorList>
    </citation>
    <scope>NUCLEOTIDE SEQUENCE [LARGE SCALE GENOMIC DNA]</scope>
    <source>
        <strain evidence="2 3">T44</strain>
    </source>
</reference>
<dbReference type="AlphaFoldDB" id="A0A6I6MRY2"/>
<feature type="compositionally biased region" description="Gly residues" evidence="1">
    <location>
        <begin position="26"/>
        <end position="36"/>
    </location>
</feature>
<evidence type="ECO:0000256" key="1">
    <source>
        <dbReference type="SAM" id="MobiDB-lite"/>
    </source>
</evidence>
<dbReference type="Proteomes" id="UP000436138">
    <property type="component" value="Chromosome"/>
</dbReference>
<dbReference type="KEGG" id="sbro:GQF42_01760"/>